<dbReference type="EMBL" id="CP067341">
    <property type="protein sequence ID" value="QQP12801.1"/>
    <property type="molecule type" value="Genomic_DNA"/>
</dbReference>
<evidence type="ECO:0008006" key="3">
    <source>
        <dbReference type="Google" id="ProtNLM"/>
    </source>
</evidence>
<dbReference type="RefSeq" id="WP_143115041.1">
    <property type="nucleotide sequence ID" value="NZ_CP067341.1"/>
</dbReference>
<evidence type="ECO:0000313" key="1">
    <source>
        <dbReference type="EMBL" id="QQP12801.1"/>
    </source>
</evidence>
<name>A0ABX7ASL4_9BACI</name>
<proteinExistence type="predicted"/>
<evidence type="ECO:0000313" key="2">
    <source>
        <dbReference type="Proteomes" id="UP000596049"/>
    </source>
</evidence>
<organism evidence="1 2">
    <name type="scientific">Lysinibacillus agricola</name>
    <dbReference type="NCBI Taxonomy" id="2590012"/>
    <lineage>
        <taxon>Bacteria</taxon>
        <taxon>Bacillati</taxon>
        <taxon>Bacillota</taxon>
        <taxon>Bacilli</taxon>
        <taxon>Bacillales</taxon>
        <taxon>Bacillaceae</taxon>
        <taxon>Lysinibacillus</taxon>
    </lineage>
</organism>
<gene>
    <name evidence="1" type="ORF">FJQ98_01525</name>
</gene>
<dbReference type="Proteomes" id="UP000596049">
    <property type="component" value="Chromosome"/>
</dbReference>
<sequence length="76" mass="8826">MMDKEKSVGHSVDLDFIKNNVFVITNIKRGNRLNEILETYEHGANDFYVVQSAQQKGKAVIANLDFFRELRTIECY</sequence>
<accession>A0ABX7ASL4</accession>
<protein>
    <recommendedName>
        <fullName evidence="3">DUF5659 domain-containing protein</fullName>
    </recommendedName>
</protein>
<reference evidence="1 2" key="1">
    <citation type="submission" date="2020-01" db="EMBL/GenBank/DDBJ databases">
        <authorList>
            <person name="Liu G."/>
            <person name="Liu B."/>
        </authorList>
    </citation>
    <scope>NUCLEOTIDE SEQUENCE [LARGE SCALE GENOMIC DNA]</scope>
    <source>
        <strain evidence="1 2">FJAT-51161</strain>
    </source>
</reference>
<keyword evidence="2" id="KW-1185">Reference proteome</keyword>